<name>A0A1Y3EPP0_9BILA</name>
<sequence>MIVPKLEPAIDSILSERIGALTELCFAEESDAFEKAVQSFNFDDNLQQLNTLAYSHNVSTYTTNVCSTIRGFVHPLLAYLTDRSRHSNYNLVVDALSKSSNDDSSV</sequence>
<dbReference type="AlphaFoldDB" id="A0A1Y3EPP0"/>
<dbReference type="EMBL" id="LVZM01005189">
    <property type="protein sequence ID" value="OUC47152.1"/>
    <property type="molecule type" value="Genomic_DNA"/>
</dbReference>
<gene>
    <name evidence="2" type="ORF">D917_07154</name>
</gene>
<protein>
    <recommendedName>
        <fullName evidence="1">BRCC36 C-terminal helical domain-containing protein</fullName>
    </recommendedName>
</protein>
<dbReference type="InterPro" id="IPR040749">
    <property type="entry name" value="BRCC36_C"/>
</dbReference>
<dbReference type="Proteomes" id="UP000243006">
    <property type="component" value="Unassembled WGS sequence"/>
</dbReference>
<evidence type="ECO:0000313" key="3">
    <source>
        <dbReference type="Proteomes" id="UP000243006"/>
    </source>
</evidence>
<evidence type="ECO:0000259" key="1">
    <source>
        <dbReference type="Pfam" id="PF18110"/>
    </source>
</evidence>
<reference evidence="2 3" key="1">
    <citation type="submission" date="2015-04" db="EMBL/GenBank/DDBJ databases">
        <title>Draft genome of the roundworm Trichinella nativa.</title>
        <authorList>
            <person name="Mitreva M."/>
        </authorList>
    </citation>
    <scope>NUCLEOTIDE SEQUENCE [LARGE SCALE GENOMIC DNA]</scope>
    <source>
        <strain evidence="2 3">ISS45</strain>
    </source>
</reference>
<accession>A0A1Y3EPP0</accession>
<comment type="caution">
    <text evidence="2">The sequence shown here is derived from an EMBL/GenBank/DDBJ whole genome shotgun (WGS) entry which is preliminary data.</text>
</comment>
<dbReference type="Pfam" id="PF18110">
    <property type="entry name" value="BRCC36_C"/>
    <property type="match status" value="1"/>
</dbReference>
<organism evidence="2 3">
    <name type="scientific">Trichinella nativa</name>
    <dbReference type="NCBI Taxonomy" id="6335"/>
    <lineage>
        <taxon>Eukaryota</taxon>
        <taxon>Metazoa</taxon>
        <taxon>Ecdysozoa</taxon>
        <taxon>Nematoda</taxon>
        <taxon>Enoplea</taxon>
        <taxon>Dorylaimia</taxon>
        <taxon>Trichinellida</taxon>
        <taxon>Trichinellidae</taxon>
        <taxon>Trichinella</taxon>
    </lineage>
</organism>
<feature type="domain" description="BRCC36 C-terminal helical" evidence="1">
    <location>
        <begin position="16"/>
        <end position="87"/>
    </location>
</feature>
<evidence type="ECO:0000313" key="2">
    <source>
        <dbReference type="EMBL" id="OUC47152.1"/>
    </source>
</evidence>
<proteinExistence type="predicted"/>